<protein>
    <submittedName>
        <fullName evidence="1">Uncharacterized protein</fullName>
    </submittedName>
</protein>
<dbReference type="STRING" id="1236971.JCM9152_2632"/>
<name>W4QGY4_9BACI</name>
<dbReference type="Pfam" id="PF26325">
    <property type="entry name" value="YhjD"/>
    <property type="match status" value="1"/>
</dbReference>
<evidence type="ECO:0000313" key="2">
    <source>
        <dbReference type="Proteomes" id="UP000018895"/>
    </source>
</evidence>
<dbReference type="OrthoDB" id="2988956at2"/>
<comment type="caution">
    <text evidence="1">The sequence shown here is derived from an EMBL/GenBank/DDBJ whole genome shotgun (WGS) entry which is preliminary data.</text>
</comment>
<organism evidence="1 2">
    <name type="scientific">Halalkalibacter hemicellulosilyticusJCM 9152</name>
    <dbReference type="NCBI Taxonomy" id="1236971"/>
    <lineage>
        <taxon>Bacteria</taxon>
        <taxon>Bacillati</taxon>
        <taxon>Bacillota</taxon>
        <taxon>Bacilli</taxon>
        <taxon>Bacillales</taxon>
        <taxon>Bacillaceae</taxon>
        <taxon>Halalkalibacter</taxon>
    </lineage>
</organism>
<proteinExistence type="predicted"/>
<dbReference type="EMBL" id="BAUU01000017">
    <property type="protein sequence ID" value="GAE31182.1"/>
    <property type="molecule type" value="Genomic_DNA"/>
</dbReference>
<evidence type="ECO:0000313" key="1">
    <source>
        <dbReference type="EMBL" id="GAE31182.1"/>
    </source>
</evidence>
<reference evidence="1" key="1">
    <citation type="journal article" date="2014" name="Genome Announc.">
        <title>Draft Genome Sequences of Three Alkaliphilic Bacillus Strains, Bacillus wakoensis JCM 9140T, Bacillus akibai JCM 9157T, and Bacillus hemicellulosilyticus JCM 9152T.</title>
        <authorList>
            <person name="Yuki M."/>
            <person name="Oshima K."/>
            <person name="Suda W."/>
            <person name="Oshida Y."/>
            <person name="Kitamura K."/>
            <person name="Iida T."/>
            <person name="Hattori M."/>
            <person name="Ohkuma M."/>
        </authorList>
    </citation>
    <scope>NUCLEOTIDE SEQUENCE [LARGE SCALE GENOMIC DNA]</scope>
    <source>
        <strain evidence="1">JCM 9152</strain>
    </source>
</reference>
<dbReference type="Proteomes" id="UP000018895">
    <property type="component" value="Unassembled WGS sequence"/>
</dbReference>
<sequence length="120" mass="14243">MKLTTEDQRMIRLFILLSISRKALENDWAQLEKASLRLQAPYLELTRSTLDQISKEMAIVKQYMFRHHLKVETYKNDGLFTEYRYTCRGYEGSMKILNSHLKSQVFDYITSSFLTIKHPS</sequence>
<dbReference type="AlphaFoldDB" id="W4QGY4"/>
<dbReference type="InterPro" id="IPR058600">
    <property type="entry name" value="YhjD-like"/>
</dbReference>
<dbReference type="RefSeq" id="WP_035344490.1">
    <property type="nucleotide sequence ID" value="NZ_BAUU01000017.1"/>
</dbReference>
<gene>
    <name evidence="1" type="ORF">JCM9152_2632</name>
</gene>
<accession>W4QGY4</accession>
<keyword evidence="2" id="KW-1185">Reference proteome</keyword>